<dbReference type="Proteomes" id="UP000054399">
    <property type="component" value="Unassembled WGS sequence"/>
</dbReference>
<dbReference type="RefSeq" id="XP_066612352.1">
    <property type="nucleotide sequence ID" value="XM_066759705.1"/>
</dbReference>
<name>A0ABR3BMG4_9TREE</name>
<protein>
    <submittedName>
        <fullName evidence="1">Uncharacterized protein</fullName>
    </submittedName>
</protein>
<dbReference type="GeneID" id="91992104"/>
<dbReference type="EMBL" id="ATAM02000009">
    <property type="protein sequence ID" value="KAL0243985.1"/>
    <property type="molecule type" value="Genomic_DNA"/>
</dbReference>
<evidence type="ECO:0000313" key="1">
    <source>
        <dbReference type="EMBL" id="KAL0243985.1"/>
    </source>
</evidence>
<gene>
    <name evidence="1" type="ORF">I308_105248</name>
</gene>
<accession>A0ABR3BMG4</accession>
<evidence type="ECO:0000313" key="2">
    <source>
        <dbReference type="Proteomes" id="UP000054399"/>
    </source>
</evidence>
<reference evidence="1 2" key="2">
    <citation type="submission" date="2024-01" db="EMBL/GenBank/DDBJ databases">
        <title>Comparative genomics of Cryptococcus and Kwoniella reveals pathogenesis evolution and contrasting modes of karyotype evolution via chromosome fusion or intercentromeric recombination.</title>
        <authorList>
            <person name="Coelho M.A."/>
            <person name="David-Palma M."/>
            <person name="Shea T."/>
            <person name="Bowers K."/>
            <person name="Mcginley-Smith S."/>
            <person name="Mohammad A.W."/>
            <person name="Gnirke A."/>
            <person name="Yurkov A.M."/>
            <person name="Nowrousian M."/>
            <person name="Sun S."/>
            <person name="Cuomo C.A."/>
            <person name="Heitman J."/>
        </authorList>
    </citation>
    <scope>NUCLEOTIDE SEQUENCE [LARGE SCALE GENOMIC DNA]</scope>
    <source>
        <strain evidence="1 2">IND107</strain>
    </source>
</reference>
<reference evidence="2" key="1">
    <citation type="submission" date="2015-01" db="EMBL/GenBank/DDBJ databases">
        <title>The Genome Sequence of Cryptococcus gattii MMRL2647.</title>
        <authorList>
            <consortium name="The Broad Institute Genomics Platform"/>
            <person name="Cuomo C."/>
            <person name="Litvintseva A."/>
            <person name="Chen Y."/>
            <person name="Heitman J."/>
            <person name="Sun S."/>
            <person name="Springer D."/>
            <person name="Dromer F."/>
            <person name="Young S."/>
            <person name="Zeng Q."/>
            <person name="Gargeya S."/>
            <person name="Abouelleil A."/>
            <person name="Alvarado L."/>
            <person name="Chapman S.B."/>
            <person name="Gainer-Dewar J."/>
            <person name="Goldberg J."/>
            <person name="Griggs A."/>
            <person name="Gujja S."/>
            <person name="Hansen M."/>
            <person name="Howarth C."/>
            <person name="Imamovic A."/>
            <person name="Larimer J."/>
            <person name="Murphy C."/>
            <person name="Naylor J."/>
            <person name="Pearson M."/>
            <person name="Priest M."/>
            <person name="Roberts A."/>
            <person name="Saif S."/>
            <person name="Shea T."/>
            <person name="Sykes S."/>
            <person name="Wortman J."/>
            <person name="Nusbaum C."/>
            <person name="Birren B."/>
        </authorList>
    </citation>
    <scope>NUCLEOTIDE SEQUENCE [LARGE SCALE GENOMIC DNA]</scope>
    <source>
        <strain evidence="2">IND107</strain>
    </source>
</reference>
<proteinExistence type="predicted"/>
<keyword evidence="2" id="KW-1185">Reference proteome</keyword>
<sequence length="92" mass="10645">MTVCSAPGGAAEADDWELSGRKRVPKGAFPIFYYHTHALSISFPTFASSQRIFHESLDAYYPFYVYLYFRAHRLRLGRRAHLVIRQCDVRST</sequence>
<organism evidence="1 2">
    <name type="scientific">Cryptococcus tetragattii IND107</name>
    <dbReference type="NCBI Taxonomy" id="1296105"/>
    <lineage>
        <taxon>Eukaryota</taxon>
        <taxon>Fungi</taxon>
        <taxon>Dikarya</taxon>
        <taxon>Basidiomycota</taxon>
        <taxon>Agaricomycotina</taxon>
        <taxon>Tremellomycetes</taxon>
        <taxon>Tremellales</taxon>
        <taxon>Cryptococcaceae</taxon>
        <taxon>Cryptococcus</taxon>
        <taxon>Cryptococcus gattii species complex</taxon>
    </lineage>
</organism>
<comment type="caution">
    <text evidence="1">The sequence shown here is derived from an EMBL/GenBank/DDBJ whole genome shotgun (WGS) entry which is preliminary data.</text>
</comment>